<accession>A0ACB7IMP7</accession>
<organism evidence="1 2">
    <name type="scientific">Pleurotus cornucopiae</name>
    <name type="common">Cornucopia mushroom</name>
    <dbReference type="NCBI Taxonomy" id="5321"/>
    <lineage>
        <taxon>Eukaryota</taxon>
        <taxon>Fungi</taxon>
        <taxon>Dikarya</taxon>
        <taxon>Basidiomycota</taxon>
        <taxon>Agaricomycotina</taxon>
        <taxon>Agaricomycetes</taxon>
        <taxon>Agaricomycetidae</taxon>
        <taxon>Agaricales</taxon>
        <taxon>Pleurotineae</taxon>
        <taxon>Pleurotaceae</taxon>
        <taxon>Pleurotus</taxon>
    </lineage>
</organism>
<gene>
    <name evidence="1" type="ORF">CCMSSC00406_0005337</name>
</gene>
<dbReference type="Proteomes" id="UP000824881">
    <property type="component" value="Unassembled WGS sequence"/>
</dbReference>
<evidence type="ECO:0000313" key="2">
    <source>
        <dbReference type="Proteomes" id="UP000824881"/>
    </source>
</evidence>
<protein>
    <submittedName>
        <fullName evidence="1">Uncharacterized protein</fullName>
    </submittedName>
</protein>
<proteinExistence type="predicted"/>
<comment type="caution">
    <text evidence="1">The sequence shown here is derived from an EMBL/GenBank/DDBJ whole genome shotgun (WGS) entry which is preliminary data.</text>
</comment>
<sequence length="260" mass="28959">MAEHPHNNLPPQPFAFAQYLLGMQPQPPVRPQDAVVAYLQHAMNNGFNPANNVAPLAVPPAAPIVHPNAPQFRVNGPRRQRNSAEDEEGVSSLAKLRAHMHKLMTSPRVSGGYSAAMVAWYWSRNSSLCSRPIHTALPPSPSFTLTNCGLRIMVALHDVKFVNVSTNLERHTYVLTVFKKADTKVNLRWQGDPPASDRVTSRWKVAVVGRFSNNAPFAILLREGATKFPPRYYRLSSAVFDKIPDLNSLTEKPPKTVWIQ</sequence>
<reference evidence="1 2" key="1">
    <citation type="journal article" date="2021" name="Appl. Environ. Microbiol.">
        <title>Genetic linkage and physical mapping for an oyster mushroom Pleurotus cornucopiae and QTL analysis for the trait cap color.</title>
        <authorList>
            <person name="Zhang Y."/>
            <person name="Gao W."/>
            <person name="Sonnenberg A."/>
            <person name="Chen Q."/>
            <person name="Zhang J."/>
            <person name="Huang C."/>
        </authorList>
    </citation>
    <scope>NUCLEOTIDE SEQUENCE [LARGE SCALE GENOMIC DNA]</scope>
    <source>
        <strain evidence="1">CCMSSC00406</strain>
    </source>
</reference>
<name>A0ACB7IMP7_PLECO</name>
<keyword evidence="2" id="KW-1185">Reference proteome</keyword>
<evidence type="ECO:0000313" key="1">
    <source>
        <dbReference type="EMBL" id="KAG9219443.1"/>
    </source>
</evidence>
<dbReference type="EMBL" id="WQMT02000009">
    <property type="protein sequence ID" value="KAG9219443.1"/>
    <property type="molecule type" value="Genomic_DNA"/>
</dbReference>